<dbReference type="InParanoid" id="A0A067MTB2"/>
<proteinExistence type="predicted"/>
<name>A0A067MTB2_BOTB1</name>
<dbReference type="AlphaFoldDB" id="A0A067MTB2"/>
<protein>
    <submittedName>
        <fullName evidence="2">Uncharacterized protein</fullName>
    </submittedName>
</protein>
<evidence type="ECO:0000313" key="3">
    <source>
        <dbReference type="Proteomes" id="UP000027195"/>
    </source>
</evidence>
<gene>
    <name evidence="2" type="ORF">BOTBODRAFT_171644</name>
</gene>
<feature type="region of interest" description="Disordered" evidence="1">
    <location>
        <begin position="1"/>
        <end position="41"/>
    </location>
</feature>
<dbReference type="OrthoDB" id="2742797at2759"/>
<accession>A0A067MTB2</accession>
<reference evidence="3" key="1">
    <citation type="journal article" date="2014" name="Proc. Natl. Acad. Sci. U.S.A.">
        <title>Extensive sampling of basidiomycete genomes demonstrates inadequacy of the white-rot/brown-rot paradigm for wood decay fungi.</title>
        <authorList>
            <person name="Riley R."/>
            <person name="Salamov A.A."/>
            <person name="Brown D.W."/>
            <person name="Nagy L.G."/>
            <person name="Floudas D."/>
            <person name="Held B.W."/>
            <person name="Levasseur A."/>
            <person name="Lombard V."/>
            <person name="Morin E."/>
            <person name="Otillar R."/>
            <person name="Lindquist E.A."/>
            <person name="Sun H."/>
            <person name="LaButti K.M."/>
            <person name="Schmutz J."/>
            <person name="Jabbour D."/>
            <person name="Luo H."/>
            <person name="Baker S.E."/>
            <person name="Pisabarro A.G."/>
            <person name="Walton J.D."/>
            <person name="Blanchette R.A."/>
            <person name="Henrissat B."/>
            <person name="Martin F."/>
            <person name="Cullen D."/>
            <person name="Hibbett D.S."/>
            <person name="Grigoriev I.V."/>
        </authorList>
    </citation>
    <scope>NUCLEOTIDE SEQUENCE [LARGE SCALE GENOMIC DNA]</scope>
    <source>
        <strain evidence="3">FD-172 SS1</strain>
    </source>
</reference>
<organism evidence="2 3">
    <name type="scientific">Botryobasidium botryosum (strain FD-172 SS1)</name>
    <dbReference type="NCBI Taxonomy" id="930990"/>
    <lineage>
        <taxon>Eukaryota</taxon>
        <taxon>Fungi</taxon>
        <taxon>Dikarya</taxon>
        <taxon>Basidiomycota</taxon>
        <taxon>Agaricomycotina</taxon>
        <taxon>Agaricomycetes</taxon>
        <taxon>Cantharellales</taxon>
        <taxon>Botryobasidiaceae</taxon>
        <taxon>Botryobasidium</taxon>
    </lineage>
</organism>
<evidence type="ECO:0000313" key="2">
    <source>
        <dbReference type="EMBL" id="KDQ17945.1"/>
    </source>
</evidence>
<dbReference type="EMBL" id="KL198022">
    <property type="protein sequence ID" value="KDQ17945.1"/>
    <property type="molecule type" value="Genomic_DNA"/>
</dbReference>
<dbReference type="Proteomes" id="UP000027195">
    <property type="component" value="Unassembled WGS sequence"/>
</dbReference>
<dbReference type="HOGENOM" id="CLU_2542286_0_0_1"/>
<keyword evidence="3" id="KW-1185">Reference proteome</keyword>
<sequence>MQSGSKDSHLGGRAHREKLGYGSEGARRKKTSPPYYSDSYDDLSEDEAAGILYDIDTQWGAMPQGGAYKDSNHYYGPGIYDYY</sequence>
<feature type="compositionally biased region" description="Basic and acidic residues" evidence="1">
    <location>
        <begin position="1"/>
        <end position="10"/>
    </location>
</feature>
<evidence type="ECO:0000256" key="1">
    <source>
        <dbReference type="SAM" id="MobiDB-lite"/>
    </source>
</evidence>